<dbReference type="EMBL" id="CP069026">
    <property type="protein sequence ID" value="QRC93779.1"/>
    <property type="molecule type" value="Genomic_DNA"/>
</dbReference>
<evidence type="ECO:0000313" key="1">
    <source>
        <dbReference type="EMBL" id="QRC93779.1"/>
    </source>
</evidence>
<name>A0A7U2HXA8_PHANO</name>
<sequence>MDILALPRELRDEIYTLVLAADYTEKLRTIRIRPDVTPNVPPPALMLVCKKIYRDAQSVYLRSLKFVISDEASLESIRQWFAKEPNFRTLKDIRTMVFTSLDPFRTSSPSARQLHLDTQKGMPWPPRRPRVSLIYITGSDTESNDAKDRSKSLSSSLPAFPVGMQSLAN</sequence>
<organism evidence="1 2">
    <name type="scientific">Phaeosphaeria nodorum (strain SN15 / ATCC MYA-4574 / FGSC 10173)</name>
    <name type="common">Glume blotch fungus</name>
    <name type="synonym">Parastagonospora nodorum</name>
    <dbReference type="NCBI Taxonomy" id="321614"/>
    <lineage>
        <taxon>Eukaryota</taxon>
        <taxon>Fungi</taxon>
        <taxon>Dikarya</taxon>
        <taxon>Ascomycota</taxon>
        <taxon>Pezizomycotina</taxon>
        <taxon>Dothideomycetes</taxon>
        <taxon>Pleosporomycetidae</taxon>
        <taxon>Pleosporales</taxon>
        <taxon>Pleosporineae</taxon>
        <taxon>Phaeosphaeriaceae</taxon>
        <taxon>Parastagonospora</taxon>
    </lineage>
</organism>
<dbReference type="OrthoDB" id="3794691at2759"/>
<dbReference type="VEuPathDB" id="FungiDB:JI435_404500"/>
<keyword evidence="2" id="KW-1185">Reference proteome</keyword>
<evidence type="ECO:0000313" key="2">
    <source>
        <dbReference type="Proteomes" id="UP000663193"/>
    </source>
</evidence>
<reference evidence="2" key="1">
    <citation type="journal article" date="2021" name="BMC Genomics">
        <title>Chromosome-level genome assembly and manually-curated proteome of model necrotroph Parastagonospora nodorum Sn15 reveals a genome-wide trove of candidate effector homologs, and redundancy of virulence-related functions within an accessory chromosome.</title>
        <authorList>
            <person name="Bertazzoni S."/>
            <person name="Jones D.A.B."/>
            <person name="Phan H.T."/>
            <person name="Tan K.-C."/>
            <person name="Hane J.K."/>
        </authorList>
    </citation>
    <scope>NUCLEOTIDE SEQUENCE [LARGE SCALE GENOMIC DNA]</scope>
    <source>
        <strain evidence="2">SN15 / ATCC MYA-4574 / FGSC 10173)</strain>
    </source>
</reference>
<dbReference type="AlphaFoldDB" id="A0A7U2HXA8"/>
<accession>A0A7U2HXA8</accession>
<evidence type="ECO:0008006" key="3">
    <source>
        <dbReference type="Google" id="ProtNLM"/>
    </source>
</evidence>
<gene>
    <name evidence="1" type="ORF">JI435_404500</name>
</gene>
<proteinExistence type="predicted"/>
<dbReference type="Proteomes" id="UP000663193">
    <property type="component" value="Chromosome 4"/>
</dbReference>
<protein>
    <recommendedName>
        <fullName evidence="3">F-box domain-containing protein</fullName>
    </recommendedName>
</protein>